<feature type="region of interest" description="Disordered" evidence="1">
    <location>
        <begin position="194"/>
        <end position="259"/>
    </location>
</feature>
<name>A0A161ZZS5_DAUCS</name>
<dbReference type="PANTHER" id="PTHR36748:SF3">
    <property type="entry name" value="MENTAL RETARDATION GTPASE ACTIVATING PROTEIN"/>
    <property type="match status" value="1"/>
</dbReference>
<feature type="compositionally biased region" description="Basic and acidic residues" evidence="1">
    <location>
        <begin position="238"/>
        <end position="258"/>
    </location>
</feature>
<evidence type="ECO:0000313" key="2">
    <source>
        <dbReference type="EMBL" id="KZM93972.1"/>
    </source>
</evidence>
<reference evidence="3" key="2">
    <citation type="submission" date="2022-03" db="EMBL/GenBank/DDBJ databases">
        <title>Draft title - Genomic analysis of global carrot germplasm unveils the trajectory of domestication and the origin of high carotenoid orange carrot.</title>
        <authorList>
            <person name="Iorizzo M."/>
            <person name="Ellison S."/>
            <person name="Senalik D."/>
            <person name="Macko-Podgorni A."/>
            <person name="Grzebelus D."/>
            <person name="Bostan H."/>
            <person name="Rolling W."/>
            <person name="Curaba J."/>
            <person name="Simon P."/>
        </authorList>
    </citation>
    <scope>NUCLEOTIDE SEQUENCE</scope>
    <source>
        <tissue evidence="3">Leaf</tissue>
    </source>
</reference>
<dbReference type="PANTHER" id="PTHR36748">
    <property type="entry name" value="MENTAL RETARDATION GTPASE ACTIVATING PROTEIN"/>
    <property type="match status" value="1"/>
</dbReference>
<dbReference type="KEGG" id="dcr:108220204"/>
<proteinExistence type="predicted"/>
<organism evidence="2">
    <name type="scientific">Daucus carota subsp. sativus</name>
    <name type="common">Carrot</name>
    <dbReference type="NCBI Taxonomy" id="79200"/>
    <lineage>
        <taxon>Eukaryota</taxon>
        <taxon>Viridiplantae</taxon>
        <taxon>Streptophyta</taxon>
        <taxon>Embryophyta</taxon>
        <taxon>Tracheophyta</taxon>
        <taxon>Spermatophyta</taxon>
        <taxon>Magnoliopsida</taxon>
        <taxon>eudicotyledons</taxon>
        <taxon>Gunneridae</taxon>
        <taxon>Pentapetalae</taxon>
        <taxon>asterids</taxon>
        <taxon>campanulids</taxon>
        <taxon>Apiales</taxon>
        <taxon>Apiaceae</taxon>
        <taxon>Apioideae</taxon>
        <taxon>Scandiceae</taxon>
        <taxon>Daucinae</taxon>
        <taxon>Daucus</taxon>
        <taxon>Daucus sect. Daucus</taxon>
    </lineage>
</organism>
<evidence type="ECO:0000313" key="4">
    <source>
        <dbReference type="Proteomes" id="UP000077755"/>
    </source>
</evidence>
<protein>
    <submittedName>
        <fullName evidence="2">Uncharacterized protein</fullName>
    </submittedName>
</protein>
<gene>
    <name evidence="2" type="ORF">DCAR_017217</name>
    <name evidence="3" type="ORF">DCAR_0519685</name>
</gene>
<feature type="compositionally biased region" description="Low complexity" evidence="1">
    <location>
        <begin position="203"/>
        <end position="214"/>
    </location>
</feature>
<dbReference type="OMA" id="SAYHSWE"/>
<dbReference type="EMBL" id="LNRQ01000005">
    <property type="protein sequence ID" value="KZM93972.1"/>
    <property type="molecule type" value="Genomic_DNA"/>
</dbReference>
<keyword evidence="4" id="KW-1185">Reference proteome</keyword>
<evidence type="ECO:0000313" key="3">
    <source>
        <dbReference type="EMBL" id="WOH00326.1"/>
    </source>
</evidence>
<sequence>MAQSPLNSRRPSDIAESSQREWNLRARMISRENTRSRRFSASYIASLREDSRSFRSNFSISSTASSPGYNLKEEIDPSTYSFTSALRALQARSVNTWECLSPEGFALNSKWNDAEKYICNPLSGEVPMECLSAKTLSGRSFRNLTNRFTMSAPLIYPTHSRFNQTTKPCYDQEAKIHNIINEMKAGNMFTRDVGVQSTSPDFTSNTGTSPSSSSQMEKSCPKLSAAGETDSPSSSRKTNSETEEVKVKEAVDEKEETKTTVVCEKITEKKRSTGCLPMKSCLWRRKQEKEYKHIPRKQKKNIFPLPC</sequence>
<evidence type="ECO:0000256" key="1">
    <source>
        <dbReference type="SAM" id="MobiDB-lite"/>
    </source>
</evidence>
<accession>A0A161ZZS5</accession>
<dbReference type="Proteomes" id="UP000077755">
    <property type="component" value="Chromosome 5"/>
</dbReference>
<reference evidence="2" key="1">
    <citation type="journal article" date="2016" name="Nat. Genet.">
        <title>A high-quality carrot genome assembly provides new insights into carotenoid accumulation and asterid genome evolution.</title>
        <authorList>
            <person name="Iorizzo M."/>
            <person name="Ellison S."/>
            <person name="Senalik D."/>
            <person name="Zeng P."/>
            <person name="Satapoomin P."/>
            <person name="Huang J."/>
            <person name="Bowman M."/>
            <person name="Iovene M."/>
            <person name="Sanseverino W."/>
            <person name="Cavagnaro P."/>
            <person name="Yildiz M."/>
            <person name="Macko-Podgorni A."/>
            <person name="Moranska E."/>
            <person name="Grzebelus E."/>
            <person name="Grzebelus D."/>
            <person name="Ashrafi H."/>
            <person name="Zheng Z."/>
            <person name="Cheng S."/>
            <person name="Spooner D."/>
            <person name="Van Deynze A."/>
            <person name="Simon P."/>
        </authorList>
    </citation>
    <scope>NUCLEOTIDE SEQUENCE [LARGE SCALE GENOMIC DNA]</scope>
    <source>
        <tissue evidence="2">Leaf</tissue>
    </source>
</reference>
<dbReference type="OrthoDB" id="1910697at2759"/>
<dbReference type="EMBL" id="CP093347">
    <property type="protein sequence ID" value="WOH00326.1"/>
    <property type="molecule type" value="Genomic_DNA"/>
</dbReference>
<dbReference type="AlphaFoldDB" id="A0A161ZZS5"/>
<dbReference type="Gramene" id="KZM93972">
    <property type="protein sequence ID" value="KZM93972"/>
    <property type="gene ID" value="DCAR_017217"/>
</dbReference>